<feature type="transmembrane region" description="Helical" evidence="2">
    <location>
        <begin position="202"/>
        <end position="222"/>
    </location>
</feature>
<gene>
    <name evidence="3" type="ORF">M595_4462</name>
</gene>
<feature type="region of interest" description="Disordered" evidence="1">
    <location>
        <begin position="1"/>
        <end position="31"/>
    </location>
</feature>
<accession>U7QEV5</accession>
<keyword evidence="2" id="KW-0472">Membrane</keyword>
<dbReference type="AlphaFoldDB" id="U7QEV5"/>
<keyword evidence="4" id="KW-1185">Reference proteome</keyword>
<proteinExistence type="predicted"/>
<dbReference type="EMBL" id="AUZM01000053">
    <property type="protein sequence ID" value="ERT05615.1"/>
    <property type="molecule type" value="Genomic_DNA"/>
</dbReference>
<reference evidence="3 4" key="1">
    <citation type="journal article" date="2013" name="Front. Microbiol.">
        <title>Comparative genomic analyses of the cyanobacterium, Lyngbya aestuarii BL J, a powerful hydrogen producer.</title>
        <authorList>
            <person name="Kothari A."/>
            <person name="Vaughn M."/>
            <person name="Garcia-Pichel F."/>
        </authorList>
    </citation>
    <scope>NUCLEOTIDE SEQUENCE [LARGE SCALE GENOMIC DNA]</scope>
    <source>
        <strain evidence="3 4">BL J</strain>
    </source>
</reference>
<protein>
    <recommendedName>
        <fullName evidence="5">EF-hand domain-containing protein</fullName>
    </recommendedName>
</protein>
<evidence type="ECO:0000313" key="3">
    <source>
        <dbReference type="EMBL" id="ERT05615.1"/>
    </source>
</evidence>
<dbReference type="Proteomes" id="UP000017127">
    <property type="component" value="Unassembled WGS sequence"/>
</dbReference>
<evidence type="ECO:0000313" key="4">
    <source>
        <dbReference type="Proteomes" id="UP000017127"/>
    </source>
</evidence>
<dbReference type="OrthoDB" id="453403at2"/>
<keyword evidence="2" id="KW-0812">Transmembrane</keyword>
<evidence type="ECO:0000256" key="2">
    <source>
        <dbReference type="SAM" id="Phobius"/>
    </source>
</evidence>
<dbReference type="InterPro" id="IPR018247">
    <property type="entry name" value="EF_Hand_1_Ca_BS"/>
</dbReference>
<keyword evidence="2" id="KW-1133">Transmembrane helix</keyword>
<dbReference type="RefSeq" id="WP_023068175.1">
    <property type="nucleotide sequence ID" value="NZ_AUZM01000053.1"/>
</dbReference>
<organism evidence="3 4">
    <name type="scientific">Lyngbya aestuarii BL J</name>
    <dbReference type="NCBI Taxonomy" id="1348334"/>
    <lineage>
        <taxon>Bacteria</taxon>
        <taxon>Bacillati</taxon>
        <taxon>Cyanobacteriota</taxon>
        <taxon>Cyanophyceae</taxon>
        <taxon>Oscillatoriophycideae</taxon>
        <taxon>Oscillatoriales</taxon>
        <taxon>Microcoleaceae</taxon>
        <taxon>Lyngbya</taxon>
    </lineage>
</organism>
<evidence type="ECO:0000256" key="1">
    <source>
        <dbReference type="SAM" id="MobiDB-lite"/>
    </source>
</evidence>
<sequence length="240" mass="26664">MVMQKHNSKVIQNQNPKSNRDPGGNPRSTLPFKPNIAQKLAVAAGIAFSLGFINVMPIQANRFEFQQQVGEEQLSGVFEGTDKNADGVVDLSELESFEARWGSYTWTKEDLEVFSWGEKTISQNQEKIYGINGLNLFARGRQQLKSQALQVWNREVSTPEGQSKNQGIYGIEYAANTPDNLLFSQEQLSLEINHNHQSPVDISVLMMLLLVGITGLLVLNPYGFSVHPPENKPCSSSGKI</sequence>
<dbReference type="PROSITE" id="PS00018">
    <property type="entry name" value="EF_HAND_1"/>
    <property type="match status" value="1"/>
</dbReference>
<comment type="caution">
    <text evidence="3">The sequence shown here is derived from an EMBL/GenBank/DDBJ whole genome shotgun (WGS) entry which is preliminary data.</text>
</comment>
<feature type="transmembrane region" description="Helical" evidence="2">
    <location>
        <begin position="36"/>
        <end position="56"/>
    </location>
</feature>
<evidence type="ECO:0008006" key="5">
    <source>
        <dbReference type="Google" id="ProtNLM"/>
    </source>
</evidence>
<name>U7QEV5_9CYAN</name>